<reference evidence="1" key="1">
    <citation type="submission" date="2017-05" db="UniProtKB">
        <authorList>
            <consortium name="EnsemblMetazoa"/>
        </authorList>
    </citation>
    <scope>IDENTIFICATION</scope>
</reference>
<evidence type="ECO:0000313" key="1">
    <source>
        <dbReference type="EnsemblMetazoa" id="Aqu2.1.08790_001"/>
    </source>
</evidence>
<organism evidence="1">
    <name type="scientific">Amphimedon queenslandica</name>
    <name type="common">Sponge</name>
    <dbReference type="NCBI Taxonomy" id="400682"/>
    <lineage>
        <taxon>Eukaryota</taxon>
        <taxon>Metazoa</taxon>
        <taxon>Porifera</taxon>
        <taxon>Demospongiae</taxon>
        <taxon>Heteroscleromorpha</taxon>
        <taxon>Haplosclerida</taxon>
        <taxon>Niphatidae</taxon>
        <taxon>Amphimedon</taxon>
    </lineage>
</organism>
<dbReference type="InParanoid" id="A0A1X7T2T3"/>
<name>A0A1X7T2T3_AMPQE</name>
<protein>
    <submittedName>
        <fullName evidence="1">Uncharacterized protein</fullName>
    </submittedName>
</protein>
<dbReference type="EnsemblMetazoa" id="Aqu2.1.08790_001">
    <property type="protein sequence ID" value="Aqu2.1.08790_001"/>
    <property type="gene ID" value="Aqu2.1.08790"/>
</dbReference>
<accession>A0A1X7T2T3</accession>
<sequence>YCHMICSQNLHLSYLMAINHQLFWGCNIMLQ</sequence>
<proteinExistence type="predicted"/>
<dbReference type="AlphaFoldDB" id="A0A1X7T2T3"/>